<name>A0A4V6A3G6_STECR</name>
<evidence type="ECO:0000256" key="1">
    <source>
        <dbReference type="SAM" id="SignalP"/>
    </source>
</evidence>
<dbReference type="EMBL" id="AZBU02000004">
    <property type="protein sequence ID" value="TKR83045.1"/>
    <property type="molecule type" value="Genomic_DNA"/>
</dbReference>
<reference evidence="2 3" key="1">
    <citation type="journal article" date="2015" name="Genome Biol.">
        <title>Comparative genomics of Steinernema reveals deeply conserved gene regulatory networks.</title>
        <authorList>
            <person name="Dillman A.R."/>
            <person name="Macchietto M."/>
            <person name="Porter C.F."/>
            <person name="Rogers A."/>
            <person name="Williams B."/>
            <person name="Antoshechkin I."/>
            <person name="Lee M.M."/>
            <person name="Goodwin Z."/>
            <person name="Lu X."/>
            <person name="Lewis E.E."/>
            <person name="Goodrich-Blair H."/>
            <person name="Stock S.P."/>
            <person name="Adams B.J."/>
            <person name="Sternberg P.W."/>
            <person name="Mortazavi A."/>
        </authorList>
    </citation>
    <scope>NUCLEOTIDE SEQUENCE [LARGE SCALE GENOMIC DNA]</scope>
    <source>
        <strain evidence="2 3">ALL</strain>
    </source>
</reference>
<dbReference type="Proteomes" id="UP000298663">
    <property type="component" value="Unassembled WGS sequence"/>
</dbReference>
<gene>
    <name evidence="2" type="ORF">L596_016698</name>
</gene>
<protein>
    <submittedName>
        <fullName evidence="2">Uncharacterized protein</fullName>
    </submittedName>
</protein>
<keyword evidence="3" id="KW-1185">Reference proteome</keyword>
<sequence>MRAMNWNGHLFFLIICILGVTLCESKPSNASTEYVQTYEFNYEWFKCFAVKTLKSDFGYPDEESCPIPQDGGGCAGPDSYIKGERKPLKLESSEGVKVWLTCEDIICPEGYECGGGTPFSGVSGCCLIENRMFAEEMHSDNCPNGSKASGYIRNERTEWAFFEAKIGRTCDDLICEKGYSCQQVNKFMAKCCKTA</sequence>
<feature type="signal peptide" evidence="1">
    <location>
        <begin position="1"/>
        <end position="25"/>
    </location>
</feature>
<keyword evidence="1" id="KW-0732">Signal</keyword>
<proteinExistence type="predicted"/>
<reference evidence="2 3" key="2">
    <citation type="journal article" date="2019" name="G3 (Bethesda)">
        <title>Hybrid Assembly of the Genome of the Entomopathogenic Nematode Steinernema carpocapsae Identifies the X-Chromosome.</title>
        <authorList>
            <person name="Serra L."/>
            <person name="Macchietto M."/>
            <person name="Macias-Munoz A."/>
            <person name="McGill C.J."/>
            <person name="Rodriguez I.M."/>
            <person name="Rodriguez B."/>
            <person name="Murad R."/>
            <person name="Mortazavi A."/>
        </authorList>
    </citation>
    <scope>NUCLEOTIDE SEQUENCE [LARGE SCALE GENOMIC DNA]</scope>
    <source>
        <strain evidence="2 3">ALL</strain>
    </source>
</reference>
<dbReference type="AlphaFoldDB" id="A0A4V6A3G6"/>
<dbReference type="OrthoDB" id="4473401at2759"/>
<evidence type="ECO:0000313" key="2">
    <source>
        <dbReference type="EMBL" id="TKR83045.1"/>
    </source>
</evidence>
<accession>A0A4V6A3G6</accession>
<feature type="chain" id="PRO_5020428992" evidence="1">
    <location>
        <begin position="26"/>
        <end position="195"/>
    </location>
</feature>
<comment type="caution">
    <text evidence="2">The sequence shown here is derived from an EMBL/GenBank/DDBJ whole genome shotgun (WGS) entry which is preliminary data.</text>
</comment>
<dbReference type="STRING" id="34508.A0A4V6A3G6"/>
<organism evidence="2 3">
    <name type="scientific">Steinernema carpocapsae</name>
    <name type="common">Entomopathogenic nematode</name>
    <dbReference type="NCBI Taxonomy" id="34508"/>
    <lineage>
        <taxon>Eukaryota</taxon>
        <taxon>Metazoa</taxon>
        <taxon>Ecdysozoa</taxon>
        <taxon>Nematoda</taxon>
        <taxon>Chromadorea</taxon>
        <taxon>Rhabditida</taxon>
        <taxon>Tylenchina</taxon>
        <taxon>Panagrolaimomorpha</taxon>
        <taxon>Strongyloidoidea</taxon>
        <taxon>Steinernematidae</taxon>
        <taxon>Steinernema</taxon>
    </lineage>
</organism>
<evidence type="ECO:0000313" key="3">
    <source>
        <dbReference type="Proteomes" id="UP000298663"/>
    </source>
</evidence>